<keyword evidence="1" id="KW-0732">Signal</keyword>
<evidence type="ECO:0000313" key="3">
    <source>
        <dbReference type="Proteomes" id="UP000249061"/>
    </source>
</evidence>
<accession>A0A2W5T8Z2</accession>
<dbReference type="Proteomes" id="UP000249061">
    <property type="component" value="Unassembled WGS sequence"/>
</dbReference>
<name>A0A2W5T8Z2_9BACT</name>
<dbReference type="EMBL" id="QFQP01000014">
    <property type="protein sequence ID" value="PZR11392.1"/>
    <property type="molecule type" value="Genomic_DNA"/>
</dbReference>
<comment type="caution">
    <text evidence="2">The sequence shown here is derived from an EMBL/GenBank/DDBJ whole genome shotgun (WGS) entry which is preliminary data.</text>
</comment>
<reference evidence="2 3" key="1">
    <citation type="submission" date="2017-08" db="EMBL/GenBank/DDBJ databases">
        <title>Infants hospitalized years apart are colonized by the same room-sourced microbial strains.</title>
        <authorList>
            <person name="Brooks B."/>
            <person name="Olm M.R."/>
            <person name="Firek B.A."/>
            <person name="Baker R."/>
            <person name="Thomas B.C."/>
            <person name="Morowitz M.J."/>
            <person name="Banfield J.F."/>
        </authorList>
    </citation>
    <scope>NUCLEOTIDE SEQUENCE [LARGE SCALE GENOMIC DNA]</scope>
    <source>
        <strain evidence="2">S2_003_000_R2_14</strain>
    </source>
</reference>
<evidence type="ECO:0000313" key="2">
    <source>
        <dbReference type="EMBL" id="PZR11392.1"/>
    </source>
</evidence>
<feature type="chain" id="PRO_5016071706" evidence="1">
    <location>
        <begin position="24"/>
        <end position="140"/>
    </location>
</feature>
<gene>
    <name evidence="2" type="ORF">DI536_17340</name>
</gene>
<protein>
    <submittedName>
        <fullName evidence="2">Uncharacterized protein</fullName>
    </submittedName>
</protein>
<evidence type="ECO:0000256" key="1">
    <source>
        <dbReference type="SAM" id="SignalP"/>
    </source>
</evidence>
<dbReference type="AlphaFoldDB" id="A0A2W5T8Z2"/>
<proteinExistence type="predicted"/>
<organism evidence="2 3">
    <name type="scientific">Archangium gephyra</name>
    <dbReference type="NCBI Taxonomy" id="48"/>
    <lineage>
        <taxon>Bacteria</taxon>
        <taxon>Pseudomonadati</taxon>
        <taxon>Myxococcota</taxon>
        <taxon>Myxococcia</taxon>
        <taxon>Myxococcales</taxon>
        <taxon>Cystobacterineae</taxon>
        <taxon>Archangiaceae</taxon>
        <taxon>Archangium</taxon>
    </lineage>
</organism>
<sequence length="140" mass="15203">MKTPMRAALLLVLLSMVPGCRRPAVDSPEATYRRFVTALQRSDARTAWKLLTPATREKATALSKAISEASRGVVRDEPEILLFQSSRPPAVGEVTQVRADETTAVLKVASAGGEREVKLVKDSGKWQIDLSDSIEGSDQP</sequence>
<feature type="signal peptide" evidence="1">
    <location>
        <begin position="1"/>
        <end position="23"/>
    </location>
</feature>